<organism evidence="2 3">
    <name type="scientific">Acanthosepion pharaonis</name>
    <name type="common">Pharaoh cuttlefish</name>
    <name type="synonym">Sepia pharaonis</name>
    <dbReference type="NCBI Taxonomy" id="158019"/>
    <lineage>
        <taxon>Eukaryota</taxon>
        <taxon>Metazoa</taxon>
        <taxon>Spiralia</taxon>
        <taxon>Lophotrochozoa</taxon>
        <taxon>Mollusca</taxon>
        <taxon>Cephalopoda</taxon>
        <taxon>Coleoidea</taxon>
        <taxon>Decapodiformes</taxon>
        <taxon>Sepiida</taxon>
        <taxon>Sepiina</taxon>
        <taxon>Sepiidae</taxon>
        <taxon>Acanthosepion</taxon>
    </lineage>
</organism>
<evidence type="ECO:0000313" key="2">
    <source>
        <dbReference type="EMBL" id="CAE1177885.1"/>
    </source>
</evidence>
<gene>
    <name evidence="2" type="ORF">SPHA_14895</name>
</gene>
<name>A0A812BCI1_ACAPH</name>
<keyword evidence="1" id="KW-0812">Transmembrane</keyword>
<sequence>MSLGTKPVGLFLSPSIILKSSLIRSLSFSFFDTSFILYILHFLLFNLLRKCIFFHFILGECYFYSPSLSSILSSVNFFHFPSSLIFLFIFLFFNQFTLLNLFRYLLYRYSFSFQTDVGVTRFFLNFFFTRFRFVLFFLRDFLHFFFIHLFIHFSFYTIDQSLPVSFFISLSLSLSLTFYIHLSSAHRLFLFLNPTNTHSPLMPHFSSPRASV</sequence>
<dbReference type="Proteomes" id="UP000597762">
    <property type="component" value="Unassembled WGS sequence"/>
</dbReference>
<feature type="transmembrane region" description="Helical" evidence="1">
    <location>
        <begin position="164"/>
        <end position="182"/>
    </location>
</feature>
<reference evidence="2" key="1">
    <citation type="submission" date="2021-01" db="EMBL/GenBank/DDBJ databases">
        <authorList>
            <person name="Li R."/>
            <person name="Bekaert M."/>
        </authorList>
    </citation>
    <scope>NUCLEOTIDE SEQUENCE</scope>
    <source>
        <strain evidence="2">Farmed</strain>
    </source>
</reference>
<evidence type="ECO:0000313" key="3">
    <source>
        <dbReference type="Proteomes" id="UP000597762"/>
    </source>
</evidence>
<feature type="transmembrane region" description="Helical" evidence="1">
    <location>
        <begin position="136"/>
        <end position="158"/>
    </location>
</feature>
<keyword evidence="1" id="KW-0472">Membrane</keyword>
<proteinExistence type="predicted"/>
<accession>A0A812BCI1</accession>
<keyword evidence="1" id="KW-1133">Transmembrane helix</keyword>
<comment type="caution">
    <text evidence="2">The sequence shown here is derived from an EMBL/GenBank/DDBJ whole genome shotgun (WGS) entry which is preliminary data.</text>
</comment>
<keyword evidence="3" id="KW-1185">Reference proteome</keyword>
<dbReference type="AlphaFoldDB" id="A0A812BCI1"/>
<dbReference type="EMBL" id="CAHIKZ030000513">
    <property type="protein sequence ID" value="CAE1177885.1"/>
    <property type="molecule type" value="Genomic_DNA"/>
</dbReference>
<evidence type="ECO:0000256" key="1">
    <source>
        <dbReference type="SAM" id="Phobius"/>
    </source>
</evidence>
<protein>
    <submittedName>
        <fullName evidence="2">Uncharacterized protein</fullName>
    </submittedName>
</protein>